<gene>
    <name evidence="1" type="ORF">JoomaDRAFT_1083</name>
</gene>
<dbReference type="AlphaFoldDB" id="I3C3B0"/>
<proteinExistence type="predicted"/>
<dbReference type="STRING" id="926559.JoomaDRAFT_1083"/>
<accession>I3C3B0</accession>
<dbReference type="eggNOG" id="ENOG5032S88">
    <property type="taxonomic scope" value="Bacteria"/>
</dbReference>
<dbReference type="OrthoDB" id="676860at2"/>
<name>I3C3B0_9FLAO</name>
<organism evidence="1 2">
    <name type="scientific">Galbibacter orientalis DSM 19592</name>
    <dbReference type="NCBI Taxonomy" id="926559"/>
    <lineage>
        <taxon>Bacteria</taxon>
        <taxon>Pseudomonadati</taxon>
        <taxon>Bacteroidota</taxon>
        <taxon>Flavobacteriia</taxon>
        <taxon>Flavobacteriales</taxon>
        <taxon>Flavobacteriaceae</taxon>
        <taxon>Galbibacter</taxon>
    </lineage>
</organism>
<keyword evidence="2" id="KW-1185">Reference proteome</keyword>
<dbReference type="HOGENOM" id="CLU_158551_0_0_10"/>
<evidence type="ECO:0000313" key="2">
    <source>
        <dbReference type="Proteomes" id="UP000004690"/>
    </source>
</evidence>
<protein>
    <submittedName>
        <fullName evidence="1">Uncharacterized protein</fullName>
    </submittedName>
</protein>
<reference evidence="1 2" key="1">
    <citation type="submission" date="2012-02" db="EMBL/GenBank/DDBJ databases">
        <title>Improved High-Quality Draft genome of Joostella marina DSM 19592.</title>
        <authorList>
            <consortium name="US DOE Joint Genome Institute (JGI-PGF)"/>
            <person name="Lucas S."/>
            <person name="Copeland A."/>
            <person name="Lapidus A."/>
            <person name="Bruce D."/>
            <person name="Goodwin L."/>
            <person name="Pitluck S."/>
            <person name="Peters L."/>
            <person name="Chertkov O."/>
            <person name="Ovchinnikova G."/>
            <person name="Kyrpides N."/>
            <person name="Mavromatis K."/>
            <person name="Detter J.C."/>
            <person name="Han C."/>
            <person name="Land M."/>
            <person name="Hauser L."/>
            <person name="Markowitz V."/>
            <person name="Cheng J.-F."/>
            <person name="Hugenholtz P."/>
            <person name="Woyke T."/>
            <person name="Wu D."/>
            <person name="Tindall B."/>
            <person name="Brambilla E."/>
            <person name="Klenk H.-P."/>
            <person name="Eisen J.A."/>
        </authorList>
    </citation>
    <scope>NUCLEOTIDE SEQUENCE [LARGE SCALE GENOMIC DNA]</scope>
    <source>
        <strain evidence="1 2">DSM 19592</strain>
    </source>
</reference>
<evidence type="ECO:0000313" key="1">
    <source>
        <dbReference type="EMBL" id="EIJ38103.1"/>
    </source>
</evidence>
<dbReference type="RefSeq" id="WP_008611221.1">
    <property type="nucleotide sequence ID" value="NZ_JH651379.1"/>
</dbReference>
<dbReference type="Proteomes" id="UP000004690">
    <property type="component" value="Unassembled WGS sequence"/>
</dbReference>
<sequence length="114" mass="12851">MVKVIDFKTRTNDEGEEFNVLIVQGGAEPIRSQQTGKLYITAKTASVPSTFDADTCKSLIGTSFEGSVKRVECEPFDYVMQETGEVIELSHRYELVNEEMEILEEQTLPTEVVR</sequence>
<dbReference type="EMBL" id="JH651379">
    <property type="protein sequence ID" value="EIJ38103.1"/>
    <property type="molecule type" value="Genomic_DNA"/>
</dbReference>